<evidence type="ECO:0000259" key="4">
    <source>
        <dbReference type="Pfam" id="PF05048"/>
    </source>
</evidence>
<keyword evidence="3" id="KW-0946">Virion</keyword>
<name>R4JDQ9_9CAUD</name>
<evidence type="ECO:0000313" key="7">
    <source>
        <dbReference type="Proteomes" id="UP000258501"/>
    </source>
</evidence>
<feature type="domain" description="Right handed beta helix" evidence="5">
    <location>
        <begin position="136"/>
        <end position="272"/>
    </location>
</feature>
<organism evidence="6 7">
    <name type="scientific">Bacillus phage SIOphi</name>
    <dbReference type="NCBI Taxonomy" id="1285382"/>
    <lineage>
        <taxon>Viruses</taxon>
        <taxon>Duplodnaviria</taxon>
        <taxon>Heunggongvirae</taxon>
        <taxon>Uroviricota</taxon>
        <taxon>Caudoviricetes</taxon>
        <taxon>Herelleviridae</taxon>
        <taxon>Bastillevirinae</taxon>
        <taxon>Siophivirus</taxon>
        <taxon>Siophivirus SIOphi</taxon>
    </lineage>
</organism>
<evidence type="ECO:0000313" key="6">
    <source>
        <dbReference type="EMBL" id="AGK86857.1"/>
    </source>
</evidence>
<dbReference type="InterPro" id="IPR039448">
    <property type="entry name" value="Beta_helix"/>
</dbReference>
<dbReference type="InterPro" id="IPR007742">
    <property type="entry name" value="NosD_dom"/>
</dbReference>
<dbReference type="PANTHER" id="PTHR22990:SF15">
    <property type="entry name" value="F-BOX ONLY PROTEIN 10"/>
    <property type="match status" value="1"/>
</dbReference>
<evidence type="ECO:0000256" key="3">
    <source>
        <dbReference type="ARBA" id="ARBA00022844"/>
    </source>
</evidence>
<dbReference type="GO" id="GO:0051701">
    <property type="term" value="P:biological process involved in interaction with host"/>
    <property type="evidence" value="ECO:0007669"/>
    <property type="project" value="UniProtKB-ARBA"/>
</dbReference>
<dbReference type="PANTHER" id="PTHR22990">
    <property type="entry name" value="F-BOX ONLY PROTEIN"/>
    <property type="match status" value="1"/>
</dbReference>
<dbReference type="InterPro" id="IPR051550">
    <property type="entry name" value="SCF-Subunits/Alg-Epimerases"/>
</dbReference>
<evidence type="ECO:0000259" key="5">
    <source>
        <dbReference type="Pfam" id="PF13229"/>
    </source>
</evidence>
<dbReference type="Pfam" id="PF05048">
    <property type="entry name" value="NosD"/>
    <property type="match status" value="1"/>
</dbReference>
<evidence type="ECO:0000256" key="1">
    <source>
        <dbReference type="ARBA" id="ARBA00004328"/>
    </source>
</evidence>
<dbReference type="Pfam" id="PF13229">
    <property type="entry name" value="Beta_helix"/>
    <property type="match status" value="1"/>
</dbReference>
<dbReference type="Gene3D" id="2.160.20.10">
    <property type="entry name" value="Single-stranded right-handed beta-helix, Pectin lyase-like"/>
    <property type="match status" value="2"/>
</dbReference>
<dbReference type="GO" id="GO:0019058">
    <property type="term" value="P:viral life cycle"/>
    <property type="evidence" value="ECO:0007669"/>
    <property type="project" value="UniProtKB-ARBA"/>
</dbReference>
<protein>
    <submittedName>
        <fullName evidence="6">SPBc2 prophage-derived protein YorA</fullName>
    </submittedName>
</protein>
<keyword evidence="7" id="KW-1185">Reference proteome</keyword>
<keyword evidence="2" id="KW-0677">Repeat</keyword>
<dbReference type="Proteomes" id="UP000258501">
    <property type="component" value="Segment"/>
</dbReference>
<sequence>MTNGWMYFIDFDQFGIKDDGTDATSTTSGFVAAFKRAVELGHSAVYVPEGTYLIDAVGVGDYLPEYGGGLQFPSNIEVILHEKALFKVQPNDSTGYACFNLEGVENVTIRGGHIVGDRHEHNYRQDVNENRRTHEWGFGIQVRGSKNVTIENVTIEDCTGDNIWVTSKGMMNWPGVYIPSESVTIRKCRTLRGRRNNIAAGASVGLLIDDCDIIEAGGDEIGPQLGIDLEGYADNSIKYQHPYEINVINCRFKDNGRGSMNINVSGKVNAIGNFCDDYIGYGFSTDVTISNNVITNETGVHKKFGIDSIRKSTSETANRAVVTGNVIRGFQTGIAARGKTVTVSNNILEDISSIGIYPYLCDQAVVSSNIIDSDCLHIWVRESKDIKVSDNKGTGAANNVSIKVDASKDVLLSDNEVSGKGGVRVSRSTNVRIVDNDIDMIGPDYGIYFDKQSEVHLRDNLVKNAAFTAIRGYADQYSSYIKGNIIQDCKYMIAIHIDGGSKHMIKDNDITFRRGSNAGYGVYLIGANDSRLHNNDIRVMDGFGLINSFYTIQSTNTKLIGNTYDTGEMKTNDTDFLRYNEKLPK</sequence>
<feature type="domain" description="Periplasmic copper-binding protein NosD beta helix" evidence="4">
    <location>
        <begin position="336"/>
        <end position="510"/>
    </location>
</feature>
<gene>
    <name evidence="6" type="ORF">SIOphi_00245</name>
</gene>
<dbReference type="OrthoDB" id="2046at10239"/>
<dbReference type="EMBL" id="KC699836">
    <property type="protein sequence ID" value="AGK86857.1"/>
    <property type="molecule type" value="Genomic_DNA"/>
</dbReference>
<accession>R4JDQ9</accession>
<reference evidence="6 7" key="1">
    <citation type="submission" date="2013-02" db="EMBL/GenBank/DDBJ databases">
        <authorList>
            <person name="Lukaszewicz M."/>
            <person name="Biegalska A."/>
            <person name="Krasowska A."/>
        </authorList>
    </citation>
    <scope>NUCLEOTIDE SEQUENCE [LARGE SCALE GENOMIC DNA]</scope>
</reference>
<comment type="subcellular location">
    <subcellularLocation>
        <location evidence="1">Virion</location>
    </subcellularLocation>
</comment>
<evidence type="ECO:0000256" key="2">
    <source>
        <dbReference type="ARBA" id="ARBA00022737"/>
    </source>
</evidence>
<dbReference type="InterPro" id="IPR012334">
    <property type="entry name" value="Pectin_lyas_fold"/>
</dbReference>
<dbReference type="GO" id="GO:0044423">
    <property type="term" value="C:virion component"/>
    <property type="evidence" value="ECO:0007669"/>
    <property type="project" value="UniProtKB-KW"/>
</dbReference>
<dbReference type="InterPro" id="IPR006626">
    <property type="entry name" value="PbH1"/>
</dbReference>
<proteinExistence type="predicted"/>
<dbReference type="SMART" id="SM00710">
    <property type="entry name" value="PbH1"/>
    <property type="match status" value="13"/>
</dbReference>
<dbReference type="SUPFAM" id="SSF51126">
    <property type="entry name" value="Pectin lyase-like"/>
    <property type="match status" value="2"/>
</dbReference>
<dbReference type="InterPro" id="IPR011050">
    <property type="entry name" value="Pectin_lyase_fold/virulence"/>
</dbReference>